<keyword evidence="4" id="KW-0378">Hydrolase</keyword>
<evidence type="ECO:0000259" key="9">
    <source>
        <dbReference type="SMART" id="SM00642"/>
    </source>
</evidence>
<dbReference type="SMART" id="SM00642">
    <property type="entry name" value="Aamy"/>
    <property type="match status" value="1"/>
</dbReference>
<evidence type="ECO:0000256" key="5">
    <source>
        <dbReference type="ARBA" id="ARBA00023277"/>
    </source>
</evidence>
<feature type="binding site" evidence="8">
    <location>
        <position position="152"/>
    </location>
    <ligand>
        <name>Ca(2+)</name>
        <dbReference type="ChEBI" id="CHEBI:29108"/>
        <label>2</label>
    </ligand>
</feature>
<dbReference type="EMBL" id="VYQF01000001">
    <property type="protein sequence ID" value="KAA9040949.1"/>
    <property type="molecule type" value="Genomic_DNA"/>
</dbReference>
<feature type="binding site" evidence="8">
    <location>
        <position position="365"/>
    </location>
    <ligand>
        <name>Ca(2+)</name>
        <dbReference type="ChEBI" id="CHEBI:29108"/>
        <label>3</label>
    </ligand>
</feature>
<dbReference type="InterPro" id="IPR013776">
    <property type="entry name" value="A-amylase_thermo"/>
</dbReference>
<dbReference type="PANTHER" id="PTHR43447">
    <property type="entry name" value="ALPHA-AMYLASE"/>
    <property type="match status" value="1"/>
</dbReference>
<comment type="caution">
    <text evidence="10">The sequence shown here is derived from an EMBL/GenBank/DDBJ whole genome shotgun (WGS) entry which is preliminary data.</text>
</comment>
<accession>A0A5J5IIU2</accession>
<evidence type="ECO:0000256" key="3">
    <source>
        <dbReference type="ARBA" id="ARBA00022723"/>
    </source>
</evidence>
<evidence type="ECO:0000256" key="7">
    <source>
        <dbReference type="PIRSR" id="PIRSR001021-1"/>
    </source>
</evidence>
<dbReference type="Gene3D" id="3.20.20.80">
    <property type="entry name" value="Glycosidases"/>
    <property type="match status" value="1"/>
</dbReference>
<evidence type="ECO:0000256" key="6">
    <source>
        <dbReference type="ARBA" id="ARBA00023295"/>
    </source>
</evidence>
<dbReference type="GO" id="GO:0005509">
    <property type="term" value="F:calcium ion binding"/>
    <property type="evidence" value="ECO:0007669"/>
    <property type="project" value="InterPro"/>
</dbReference>
<evidence type="ECO:0000256" key="1">
    <source>
        <dbReference type="ARBA" id="ARBA00001913"/>
    </source>
</evidence>
<proteinExistence type="inferred from homology"/>
<name>A0A5J5IIU2_9BACT</name>
<keyword evidence="8" id="KW-0106">Calcium</keyword>
<dbReference type="Gene3D" id="2.60.40.1180">
    <property type="entry name" value="Golgi alpha-mannosidase II"/>
    <property type="match status" value="1"/>
</dbReference>
<dbReference type="CDD" id="cd11314">
    <property type="entry name" value="AmyAc_arch_bac_plant_AmyA"/>
    <property type="match status" value="1"/>
</dbReference>
<feature type="active site" description="Nucleophile" evidence="7">
    <location>
        <position position="192"/>
    </location>
</feature>
<protein>
    <submittedName>
        <fullName evidence="10">DUF1939 domain-containing protein</fullName>
    </submittedName>
</protein>
<dbReference type="RefSeq" id="WP_150413038.1">
    <property type="nucleotide sequence ID" value="NZ_VYQF01000001.1"/>
</dbReference>
<keyword evidence="5" id="KW-0119">Carbohydrate metabolism</keyword>
<evidence type="ECO:0000313" key="10">
    <source>
        <dbReference type="EMBL" id="KAA9040949.1"/>
    </source>
</evidence>
<dbReference type="PIRSF" id="PIRSF001021">
    <property type="entry name" value="Alph-amls_thrmst"/>
    <property type="match status" value="1"/>
</dbReference>
<dbReference type="Proteomes" id="UP000326903">
    <property type="component" value="Unassembled WGS sequence"/>
</dbReference>
<dbReference type="InterPro" id="IPR013780">
    <property type="entry name" value="Glyco_hydro_b"/>
</dbReference>
<dbReference type="Pfam" id="PF00128">
    <property type="entry name" value="Alpha-amylase"/>
    <property type="match status" value="1"/>
</dbReference>
<comment type="similarity">
    <text evidence="2">Belongs to the glycosyl hydrolase 13 family.</text>
</comment>
<dbReference type="AlphaFoldDB" id="A0A5J5IIU2"/>
<dbReference type="Pfam" id="PF09154">
    <property type="entry name" value="Alpha-amy_C_pro"/>
    <property type="match status" value="1"/>
</dbReference>
<evidence type="ECO:0000256" key="4">
    <source>
        <dbReference type="ARBA" id="ARBA00022801"/>
    </source>
</evidence>
<dbReference type="GO" id="GO:0004553">
    <property type="term" value="F:hydrolase activity, hydrolyzing O-glycosyl compounds"/>
    <property type="evidence" value="ECO:0007669"/>
    <property type="project" value="InterPro"/>
</dbReference>
<dbReference type="InterPro" id="IPR015237">
    <property type="entry name" value="Alpha-amylase_C_pro"/>
</dbReference>
<evidence type="ECO:0000313" key="11">
    <source>
        <dbReference type="Proteomes" id="UP000326903"/>
    </source>
</evidence>
<organism evidence="10 11">
    <name type="scientific">Ginsengibacter hankyongi</name>
    <dbReference type="NCBI Taxonomy" id="2607284"/>
    <lineage>
        <taxon>Bacteria</taxon>
        <taxon>Pseudomonadati</taxon>
        <taxon>Bacteroidota</taxon>
        <taxon>Chitinophagia</taxon>
        <taxon>Chitinophagales</taxon>
        <taxon>Chitinophagaceae</taxon>
        <taxon>Ginsengibacter</taxon>
    </lineage>
</organism>
<keyword evidence="3 8" id="KW-0479">Metal-binding</keyword>
<comment type="cofactor">
    <cofactor evidence="1">
        <name>Ca(2+)</name>
        <dbReference type="ChEBI" id="CHEBI:29108"/>
    </cofactor>
</comment>
<feature type="binding site" evidence="8">
    <location>
        <position position="161"/>
    </location>
    <ligand>
        <name>Ca(2+)</name>
        <dbReference type="ChEBI" id="CHEBI:29108"/>
        <label>1</label>
    </ligand>
</feature>
<dbReference type="InterPro" id="IPR006047">
    <property type="entry name" value="GH13_cat_dom"/>
</dbReference>
<sequence length="446" mass="51608">MGVIMQAFYWDCPKLENKEFEWWNFITGKIKTLSDAGFTALWLPPACKAANMGGMSMGYDPYDYYDLGEVDQKGSVPTWFGTRTQLEKLIQEIHTNGMQVYADMVLNHTNGADAEEVNELDGQKRWTKYNPGSGKFPRDWKCYHPSYFERWDDEVFEGMPDLCHRNPYVYSELTEYSRWLIEDIGFDGLRYDFVKGYGTWIITAILERLYEKDNKINFFPFGVGEYWDTDTYITQWLKETNAFTDNPVSAFDFPLRGRLKDLCDTYGFSLKTLTQPGTLVTDNLAHWAVTFIENHDIVRTDPIYNDKMLAYAYILTHEGYPCIFWQDYYNYDLAEEGLTSGIAALIKVHEQNAGGATDILYCDDDLYIMQRRGTNKQKGLIFVLNNAARWNGRLVSTQWASTHFTPQAWRGKDNIDVPLEKYTDGSGASEFWAPPRGYVVYTPQDA</sequence>
<gene>
    <name evidence="10" type="ORF">FW778_02610</name>
</gene>
<evidence type="ECO:0000256" key="8">
    <source>
        <dbReference type="PIRSR" id="PIRSR001021-2"/>
    </source>
</evidence>
<feature type="domain" description="Glycosyl hydrolase family 13 catalytic" evidence="9">
    <location>
        <begin position="2"/>
        <end position="349"/>
    </location>
</feature>
<dbReference type="InterPro" id="IPR017853">
    <property type="entry name" value="GH"/>
</dbReference>
<reference evidence="10 11" key="1">
    <citation type="submission" date="2019-09" db="EMBL/GenBank/DDBJ databases">
        <title>Draft genome sequence of Ginsengibacter sp. BR5-29.</title>
        <authorList>
            <person name="Im W.-T."/>
        </authorList>
    </citation>
    <scope>NUCLEOTIDE SEQUENCE [LARGE SCALE GENOMIC DNA]</scope>
    <source>
        <strain evidence="10 11">BR5-29</strain>
    </source>
</reference>
<feature type="binding site" evidence="8">
    <location>
        <position position="107"/>
    </location>
    <ligand>
        <name>Ca(2+)</name>
        <dbReference type="ChEBI" id="CHEBI:29108"/>
        <label>1</label>
    </ligand>
</feature>
<dbReference type="SUPFAM" id="SSF51445">
    <property type="entry name" value="(Trans)glycosidases"/>
    <property type="match status" value="1"/>
</dbReference>
<keyword evidence="6" id="KW-0326">Glycosidase</keyword>
<evidence type="ECO:0000256" key="2">
    <source>
        <dbReference type="ARBA" id="ARBA00008061"/>
    </source>
</evidence>
<keyword evidence="11" id="KW-1185">Reference proteome</keyword>
<feature type="active site" description="Proton donor" evidence="7">
    <location>
        <position position="225"/>
    </location>
</feature>
<dbReference type="GO" id="GO:0005975">
    <property type="term" value="P:carbohydrate metabolic process"/>
    <property type="evidence" value="ECO:0007669"/>
    <property type="project" value="InterPro"/>
</dbReference>